<evidence type="ECO:0000313" key="2">
    <source>
        <dbReference type="Proteomes" id="UP001142057"/>
    </source>
</evidence>
<comment type="caution">
    <text evidence="1">The sequence shown here is derived from an EMBL/GenBank/DDBJ whole genome shotgun (WGS) entry which is preliminary data.</text>
</comment>
<dbReference type="Proteomes" id="UP001142057">
    <property type="component" value="Unassembled WGS sequence"/>
</dbReference>
<keyword evidence="2" id="KW-1185">Reference proteome</keyword>
<accession>A0ABT2II60</accession>
<dbReference type="EMBL" id="JANZQH010000005">
    <property type="protein sequence ID" value="MCT2408269.1"/>
    <property type="molecule type" value="Genomic_DNA"/>
</dbReference>
<evidence type="ECO:0000313" key="1">
    <source>
        <dbReference type="EMBL" id="MCT2408269.1"/>
    </source>
</evidence>
<protein>
    <submittedName>
        <fullName evidence="1">Uncharacterized protein</fullName>
    </submittedName>
</protein>
<name>A0ABT2II60_9FLAO</name>
<reference evidence="1" key="1">
    <citation type="submission" date="2022-08" db="EMBL/GenBank/DDBJ databases">
        <title>Chryseobacterium antibioticum,isolated from the rhizosphere soil of Pyrola in Tibet.</title>
        <authorList>
            <person name="Kan Y."/>
        </authorList>
    </citation>
    <scope>NUCLEOTIDE SEQUENCE</scope>
    <source>
        <strain evidence="1">Pc2-12</strain>
    </source>
</reference>
<gene>
    <name evidence="1" type="ORF">NZD88_12020</name>
</gene>
<sequence length="103" mass="12314">MLGNYSFTRENIIDTLIIKDDMYIHKIYNKNSQLMYQGENKWTLDKDRINLDKFYNNEDNELQEPLSNEDAKKFLMLTSFPIYEQNGHLILEVNADEGILYKK</sequence>
<dbReference type="RefSeq" id="WP_259829403.1">
    <property type="nucleotide sequence ID" value="NZ_JANZQH010000005.1"/>
</dbReference>
<organism evidence="1 2">
    <name type="scientific">Chryseobacterium pyrolae</name>
    <dbReference type="NCBI Taxonomy" id="2987481"/>
    <lineage>
        <taxon>Bacteria</taxon>
        <taxon>Pseudomonadati</taxon>
        <taxon>Bacteroidota</taxon>
        <taxon>Flavobacteriia</taxon>
        <taxon>Flavobacteriales</taxon>
        <taxon>Weeksellaceae</taxon>
        <taxon>Chryseobacterium group</taxon>
        <taxon>Chryseobacterium</taxon>
    </lineage>
</organism>
<proteinExistence type="predicted"/>